<reference evidence="1 2" key="1">
    <citation type="submission" date="2023-07" db="EMBL/GenBank/DDBJ databases">
        <title>Genomic Encyclopedia of Type Strains, Phase IV (KMG-IV): sequencing the most valuable type-strain genomes for metagenomic binning, comparative biology and taxonomic classification.</title>
        <authorList>
            <person name="Goeker M."/>
        </authorList>
    </citation>
    <scope>NUCLEOTIDE SEQUENCE [LARGE SCALE GENOMIC DNA]</scope>
    <source>
        <strain evidence="1 2">DSM 19619</strain>
    </source>
</reference>
<gene>
    <name evidence="1" type="ORF">QO011_003880</name>
</gene>
<accession>A0ABU0J9A5</accession>
<sequence length="83" mass="8587">MPAQGSAMRLLYQASSGDAWFLIKDGAGDVAVEHRPNAPSGGQPSRIGLLDFLAAGSGKPEQRALMRLIGTLVESAPAGPERA</sequence>
<evidence type="ECO:0000313" key="2">
    <source>
        <dbReference type="Proteomes" id="UP001242480"/>
    </source>
</evidence>
<name>A0ABU0J9A5_9HYPH</name>
<proteinExistence type="predicted"/>
<comment type="caution">
    <text evidence="1">The sequence shown here is derived from an EMBL/GenBank/DDBJ whole genome shotgun (WGS) entry which is preliminary data.</text>
</comment>
<evidence type="ECO:0008006" key="3">
    <source>
        <dbReference type="Google" id="ProtNLM"/>
    </source>
</evidence>
<evidence type="ECO:0000313" key="1">
    <source>
        <dbReference type="EMBL" id="MDQ0470861.1"/>
    </source>
</evidence>
<organism evidence="1 2">
    <name type="scientific">Labrys wisconsinensis</name>
    <dbReference type="NCBI Taxonomy" id="425677"/>
    <lineage>
        <taxon>Bacteria</taxon>
        <taxon>Pseudomonadati</taxon>
        <taxon>Pseudomonadota</taxon>
        <taxon>Alphaproteobacteria</taxon>
        <taxon>Hyphomicrobiales</taxon>
        <taxon>Xanthobacteraceae</taxon>
        <taxon>Labrys</taxon>
    </lineage>
</organism>
<dbReference type="Proteomes" id="UP001242480">
    <property type="component" value="Unassembled WGS sequence"/>
</dbReference>
<dbReference type="RefSeq" id="WP_307275158.1">
    <property type="nucleotide sequence ID" value="NZ_JAUSVX010000007.1"/>
</dbReference>
<dbReference type="EMBL" id="JAUSVX010000007">
    <property type="protein sequence ID" value="MDQ0470861.1"/>
    <property type="molecule type" value="Genomic_DNA"/>
</dbReference>
<protein>
    <recommendedName>
        <fullName evidence="3">Transcriptional regulator</fullName>
    </recommendedName>
</protein>
<keyword evidence="2" id="KW-1185">Reference proteome</keyword>